<proteinExistence type="predicted"/>
<sequence length="87" mass="10121">MSNEGRKIKPVSFNITDQHELALLKHAEKITRLTEKIGNFSKCVKRLIEEDMKRGSGNEIRIDRNEPIMHEEESYSIETKEAMNSFV</sequence>
<dbReference type="RefSeq" id="WP_368634976.1">
    <property type="nucleotide sequence ID" value="NZ_JBFRHK010000001.1"/>
</dbReference>
<gene>
    <name evidence="1" type="ORF">AB1300_02275</name>
</gene>
<organism evidence="1 2">
    <name type="scientific">Lysinibacillus xylanilyticus</name>
    <dbReference type="NCBI Taxonomy" id="582475"/>
    <lineage>
        <taxon>Bacteria</taxon>
        <taxon>Bacillati</taxon>
        <taxon>Bacillota</taxon>
        <taxon>Bacilli</taxon>
        <taxon>Bacillales</taxon>
        <taxon>Bacillaceae</taxon>
        <taxon>Lysinibacillus</taxon>
    </lineage>
</organism>
<dbReference type="Proteomes" id="UP001558534">
    <property type="component" value="Unassembled WGS sequence"/>
</dbReference>
<dbReference type="EMBL" id="JBFRHK010000001">
    <property type="protein sequence ID" value="MEX3743956.1"/>
    <property type="molecule type" value="Genomic_DNA"/>
</dbReference>
<accession>A0ABV3VST3</accession>
<reference evidence="1 2" key="1">
    <citation type="submission" date="2024-07" db="EMBL/GenBank/DDBJ databases">
        <title>Characterization of a bacterium isolated from hydrolysated instant sea cucumber by whole-genome sequencing and metabolomics.</title>
        <authorList>
            <person name="Luo X."/>
            <person name="Zhang Z."/>
            <person name="Zheng Z."/>
            <person name="Zhang W."/>
            <person name="Ming T."/>
            <person name="Jiao L."/>
            <person name="Su X."/>
            <person name="Kong F."/>
            <person name="Xu J."/>
        </authorList>
    </citation>
    <scope>NUCLEOTIDE SEQUENCE [LARGE SCALE GENOMIC DNA]</scope>
    <source>
        <strain evidence="1 2">XL-2024</strain>
    </source>
</reference>
<name>A0ABV3VST3_9BACI</name>
<keyword evidence="2" id="KW-1185">Reference proteome</keyword>
<evidence type="ECO:0000313" key="2">
    <source>
        <dbReference type="Proteomes" id="UP001558534"/>
    </source>
</evidence>
<evidence type="ECO:0000313" key="1">
    <source>
        <dbReference type="EMBL" id="MEX3743956.1"/>
    </source>
</evidence>
<protein>
    <submittedName>
        <fullName evidence="1">Uncharacterized protein</fullName>
    </submittedName>
</protein>
<comment type="caution">
    <text evidence="1">The sequence shown here is derived from an EMBL/GenBank/DDBJ whole genome shotgun (WGS) entry which is preliminary data.</text>
</comment>